<evidence type="ECO:0000256" key="1">
    <source>
        <dbReference type="ARBA" id="ARBA00023125"/>
    </source>
</evidence>
<accession>A0ABP5NX70</accession>
<name>A0ABP5NX70_9MICC</name>
<keyword evidence="1 2" id="KW-0238">DNA-binding</keyword>
<proteinExistence type="predicted"/>
<dbReference type="Pfam" id="PF00436">
    <property type="entry name" value="SSB"/>
    <property type="match status" value="1"/>
</dbReference>
<dbReference type="InterPro" id="IPR000424">
    <property type="entry name" value="Primosome_PriB/ssb"/>
</dbReference>
<keyword evidence="5" id="KW-1185">Reference proteome</keyword>
<evidence type="ECO:0000313" key="4">
    <source>
        <dbReference type="EMBL" id="GAA2202745.1"/>
    </source>
</evidence>
<dbReference type="SUPFAM" id="SSF50249">
    <property type="entry name" value="Nucleic acid-binding proteins"/>
    <property type="match status" value="1"/>
</dbReference>
<protein>
    <recommendedName>
        <fullName evidence="6">Single-stranded DNA-binding protein</fullName>
    </recommendedName>
</protein>
<evidence type="ECO:0000256" key="3">
    <source>
        <dbReference type="SAM" id="MobiDB-lite"/>
    </source>
</evidence>
<evidence type="ECO:0000256" key="2">
    <source>
        <dbReference type="PROSITE-ProRule" id="PRU00252"/>
    </source>
</evidence>
<dbReference type="PROSITE" id="PS50935">
    <property type="entry name" value="SSB"/>
    <property type="match status" value="1"/>
</dbReference>
<dbReference type="EMBL" id="BAAAQW010000011">
    <property type="protein sequence ID" value="GAA2202745.1"/>
    <property type="molecule type" value="Genomic_DNA"/>
</dbReference>
<reference evidence="5" key="1">
    <citation type="journal article" date="2019" name="Int. J. Syst. Evol. Microbiol.">
        <title>The Global Catalogue of Microorganisms (GCM) 10K type strain sequencing project: providing services to taxonomists for standard genome sequencing and annotation.</title>
        <authorList>
            <consortium name="The Broad Institute Genomics Platform"/>
            <consortium name="The Broad Institute Genome Sequencing Center for Infectious Disease"/>
            <person name="Wu L."/>
            <person name="Ma J."/>
        </authorList>
    </citation>
    <scope>NUCLEOTIDE SEQUENCE [LARGE SCALE GENOMIC DNA]</scope>
    <source>
        <strain evidence="5">JCM 16034</strain>
    </source>
</reference>
<evidence type="ECO:0000313" key="5">
    <source>
        <dbReference type="Proteomes" id="UP001500432"/>
    </source>
</evidence>
<dbReference type="Gene3D" id="2.40.50.140">
    <property type="entry name" value="Nucleic acid-binding proteins"/>
    <property type="match status" value="1"/>
</dbReference>
<sequence>MNAAKSLAKGTRVIATGTLTERTYQAKDGQRRTSAELDVDELGASLRFAPVSVTHRPGHRDQSPAQAPDEGTAQ</sequence>
<organism evidence="4 5">
    <name type="scientific">Sinomonas flava</name>
    <dbReference type="NCBI Taxonomy" id="496857"/>
    <lineage>
        <taxon>Bacteria</taxon>
        <taxon>Bacillati</taxon>
        <taxon>Actinomycetota</taxon>
        <taxon>Actinomycetes</taxon>
        <taxon>Micrococcales</taxon>
        <taxon>Micrococcaceae</taxon>
        <taxon>Sinomonas</taxon>
    </lineage>
</organism>
<comment type="caution">
    <text evidence="4">The sequence shown here is derived from an EMBL/GenBank/DDBJ whole genome shotgun (WGS) entry which is preliminary data.</text>
</comment>
<feature type="region of interest" description="Disordered" evidence="3">
    <location>
        <begin position="50"/>
        <end position="74"/>
    </location>
</feature>
<dbReference type="Proteomes" id="UP001500432">
    <property type="component" value="Unassembled WGS sequence"/>
</dbReference>
<evidence type="ECO:0008006" key="6">
    <source>
        <dbReference type="Google" id="ProtNLM"/>
    </source>
</evidence>
<gene>
    <name evidence="4" type="ORF">GCM10009849_32420</name>
</gene>
<dbReference type="InterPro" id="IPR012340">
    <property type="entry name" value="NA-bd_OB-fold"/>
</dbReference>